<proteinExistence type="predicted"/>
<keyword evidence="1" id="KW-0732">Signal</keyword>
<protein>
    <recommendedName>
        <fullName evidence="4">IgGFc-binding protein N-terminal domain-containing protein</fullName>
    </recommendedName>
</protein>
<name>A0A232FFF8_9HYME</name>
<dbReference type="EMBL" id="NNAY01000328">
    <property type="protein sequence ID" value="OXU29188.1"/>
    <property type="molecule type" value="Genomic_DNA"/>
</dbReference>
<sequence length="760" mass="86009">MWKLSTTFVIFSALFCFSHCQTNYVDVSNHVRSFQGKFQDHPFFVTIDNQIYTVTINSERADSGYTNQLILTSIDNDSKQQQKKIKGELSLPVLSSIEIFSQKVVVLGNGKLVIVTRKQSTPEKDFALLITIDPFDYSTQTAVKVEYGSKYMDVMEVIPYHDTYDVFYKYYVYDDGANLPKNPHRYNDQGQHIELDYSVETYANVFANFQINAIKAFDASEGYYLTYFDHANKDTTVLQRLNSRYEKVKEVRLSANYIYISTTQGHINYCFFADEKPTCKFLNVDLEVQATSELPGFNYPKGKRVEIIRVVNSPKQGLVVFIGFENPQDAKLCDFFIQPVGSDGSAETPDHLMSYTMLLHRSAILLCCAILTINQQVGAVEVATFTRQWSTNFTYKPEVVQVQDDVYLVSLQNYTVNITSINSSIPILACKVPVSSEKTISSKITPVALGNGKILIRGSMTTTKIDNPNKVRPVDQLFVIVDPRDCSTIKIVAQFPSHPRYFEAVVPYENTFDLFYSNSSNKTEDTTTVPKRYDDNGEAIPLDYSLAPEKDIRGLVIHLLKPYHQSGGFFAAFVQDDGLVGLKLLDSHMKVLKESVSENAVDYVSTLHDHVTYCYVTPSLLRRHNAVRRQQIFCQLLNSDLKPKATVKLYDPEGVYVVDAEVVNLPDGGAVVVLAHKHKNPQSEQNEQPVDFYLQRINPDGTTREAVKIGTYPTYYFMMRGVLHRNSEFCLVVVGESQPRSTPTTDLNFGVDVKCVDTTK</sequence>
<dbReference type="Proteomes" id="UP000215335">
    <property type="component" value="Unassembled WGS sequence"/>
</dbReference>
<evidence type="ECO:0000313" key="2">
    <source>
        <dbReference type="EMBL" id="OXU29188.1"/>
    </source>
</evidence>
<reference evidence="2 3" key="1">
    <citation type="journal article" date="2017" name="Curr. Biol.">
        <title>The Evolution of Venom by Co-option of Single-Copy Genes.</title>
        <authorList>
            <person name="Martinson E.O."/>
            <person name="Mrinalini"/>
            <person name="Kelkar Y.D."/>
            <person name="Chang C.H."/>
            <person name="Werren J.H."/>
        </authorList>
    </citation>
    <scope>NUCLEOTIDE SEQUENCE [LARGE SCALE GENOMIC DNA]</scope>
    <source>
        <strain evidence="2 3">Alberta</strain>
        <tissue evidence="2">Whole body</tissue>
    </source>
</reference>
<accession>A0A232FFF8</accession>
<organism evidence="2 3">
    <name type="scientific">Trichomalopsis sarcophagae</name>
    <dbReference type="NCBI Taxonomy" id="543379"/>
    <lineage>
        <taxon>Eukaryota</taxon>
        <taxon>Metazoa</taxon>
        <taxon>Ecdysozoa</taxon>
        <taxon>Arthropoda</taxon>
        <taxon>Hexapoda</taxon>
        <taxon>Insecta</taxon>
        <taxon>Pterygota</taxon>
        <taxon>Neoptera</taxon>
        <taxon>Endopterygota</taxon>
        <taxon>Hymenoptera</taxon>
        <taxon>Apocrita</taxon>
        <taxon>Proctotrupomorpha</taxon>
        <taxon>Chalcidoidea</taxon>
        <taxon>Pteromalidae</taxon>
        <taxon>Pteromalinae</taxon>
        <taxon>Trichomalopsis</taxon>
    </lineage>
</organism>
<feature type="chain" id="PRO_5011991541" description="IgGFc-binding protein N-terminal domain-containing protein" evidence="1">
    <location>
        <begin position="21"/>
        <end position="760"/>
    </location>
</feature>
<evidence type="ECO:0000313" key="3">
    <source>
        <dbReference type="Proteomes" id="UP000215335"/>
    </source>
</evidence>
<dbReference type="AlphaFoldDB" id="A0A232FFF8"/>
<feature type="signal peptide" evidence="1">
    <location>
        <begin position="1"/>
        <end position="20"/>
    </location>
</feature>
<evidence type="ECO:0000256" key="1">
    <source>
        <dbReference type="SAM" id="SignalP"/>
    </source>
</evidence>
<gene>
    <name evidence="2" type="ORF">TSAR_011285</name>
</gene>
<evidence type="ECO:0008006" key="4">
    <source>
        <dbReference type="Google" id="ProtNLM"/>
    </source>
</evidence>
<comment type="caution">
    <text evidence="2">The sequence shown here is derived from an EMBL/GenBank/DDBJ whole genome shotgun (WGS) entry which is preliminary data.</text>
</comment>
<keyword evidence="3" id="KW-1185">Reference proteome</keyword>